<dbReference type="RefSeq" id="WP_380856789.1">
    <property type="nucleotide sequence ID" value="NZ_JBHRXV010000002.1"/>
</dbReference>
<dbReference type="PANTHER" id="PTHR44688">
    <property type="entry name" value="DNA-BINDING TRANSCRIPTIONAL ACTIVATOR DEVR_DOSR"/>
    <property type="match status" value="1"/>
</dbReference>
<keyword evidence="1" id="KW-0805">Transcription regulation</keyword>
<dbReference type="InterPro" id="IPR000792">
    <property type="entry name" value="Tscrpt_reg_LuxR_C"/>
</dbReference>
<evidence type="ECO:0000256" key="2">
    <source>
        <dbReference type="ARBA" id="ARBA00023125"/>
    </source>
</evidence>
<gene>
    <name evidence="5" type="ORF">ACFOMD_03265</name>
</gene>
<name>A0ABV7X615_9SPHN</name>
<comment type="caution">
    <text evidence="5">The sequence shown here is derived from an EMBL/GenBank/DDBJ whole genome shotgun (WGS) entry which is preliminary data.</text>
</comment>
<dbReference type="Proteomes" id="UP001595615">
    <property type="component" value="Unassembled WGS sequence"/>
</dbReference>
<reference evidence="6" key="1">
    <citation type="journal article" date="2019" name="Int. J. Syst. Evol. Microbiol.">
        <title>The Global Catalogue of Microorganisms (GCM) 10K type strain sequencing project: providing services to taxonomists for standard genome sequencing and annotation.</title>
        <authorList>
            <consortium name="The Broad Institute Genomics Platform"/>
            <consortium name="The Broad Institute Genome Sequencing Center for Infectious Disease"/>
            <person name="Wu L."/>
            <person name="Ma J."/>
        </authorList>
    </citation>
    <scope>NUCLEOTIDE SEQUENCE [LARGE SCALE GENOMIC DNA]</scope>
    <source>
        <strain evidence="6">KCTC 42644</strain>
    </source>
</reference>
<evidence type="ECO:0000256" key="1">
    <source>
        <dbReference type="ARBA" id="ARBA00023015"/>
    </source>
</evidence>
<evidence type="ECO:0000313" key="5">
    <source>
        <dbReference type="EMBL" id="MFC3711574.1"/>
    </source>
</evidence>
<dbReference type="Gene3D" id="1.10.10.10">
    <property type="entry name" value="Winged helix-like DNA-binding domain superfamily/Winged helix DNA-binding domain"/>
    <property type="match status" value="1"/>
</dbReference>
<accession>A0ABV7X615</accession>
<protein>
    <submittedName>
        <fullName evidence="5">Helix-turn-helix transcriptional regulator</fullName>
    </submittedName>
</protein>
<proteinExistence type="predicted"/>
<keyword evidence="3" id="KW-0804">Transcription</keyword>
<dbReference type="SUPFAM" id="SSF46894">
    <property type="entry name" value="C-terminal effector domain of the bipartite response regulators"/>
    <property type="match status" value="1"/>
</dbReference>
<dbReference type="PANTHER" id="PTHR44688:SF16">
    <property type="entry name" value="DNA-BINDING TRANSCRIPTIONAL ACTIVATOR DEVR_DOSR"/>
    <property type="match status" value="1"/>
</dbReference>
<organism evidence="5 6">
    <name type="scientific">Sphingoaurantiacus capsulatus</name>
    <dbReference type="NCBI Taxonomy" id="1771310"/>
    <lineage>
        <taxon>Bacteria</taxon>
        <taxon>Pseudomonadati</taxon>
        <taxon>Pseudomonadota</taxon>
        <taxon>Alphaproteobacteria</taxon>
        <taxon>Sphingomonadales</taxon>
        <taxon>Sphingosinicellaceae</taxon>
        <taxon>Sphingoaurantiacus</taxon>
    </lineage>
</organism>
<dbReference type="CDD" id="cd06170">
    <property type="entry name" value="LuxR_C_like"/>
    <property type="match status" value="1"/>
</dbReference>
<dbReference type="EMBL" id="JBHRXV010000002">
    <property type="protein sequence ID" value="MFC3711574.1"/>
    <property type="molecule type" value="Genomic_DNA"/>
</dbReference>
<keyword evidence="6" id="KW-1185">Reference proteome</keyword>
<sequence>MPVTTPLQPADPLIELAYNGPLEETPWHGFLKALGQRIGCRSAGFTLRLSRAGRSPLVIWGDPPSIDDEEARRIRAAHAELGHLDPLRNALNKPGDIHTLDEVTTPEVLHASEFYRRVLKPYGIEHALGMYVSEPGGWEGNLGLINDGDADFTDADRELLLALKPHIERSLAVFAKLQRHESELHALTETLDRLTISTFILDDRGRVLRANGAGQALAKAGQVLRIAEEQLRLVNRGDDARMKVAIEAALAARAKSSDASFVDALRVRDAEEQNLGVLVRTVGRSIPFLGDAAPALIVYLSGASDARPVERLVMQLFDLTPSEAQLATLLAAGLTIAESAERLGLTENTARTYSKIIFSKTGVGRQAELIRLILRSVAVLG</sequence>
<dbReference type="InterPro" id="IPR036388">
    <property type="entry name" value="WH-like_DNA-bd_sf"/>
</dbReference>
<evidence type="ECO:0000259" key="4">
    <source>
        <dbReference type="SMART" id="SM00421"/>
    </source>
</evidence>
<dbReference type="InterPro" id="IPR016032">
    <property type="entry name" value="Sig_transdc_resp-reg_C-effctor"/>
</dbReference>
<dbReference type="SMART" id="SM00421">
    <property type="entry name" value="HTH_LUXR"/>
    <property type="match status" value="1"/>
</dbReference>
<evidence type="ECO:0000256" key="3">
    <source>
        <dbReference type="ARBA" id="ARBA00023163"/>
    </source>
</evidence>
<keyword evidence="2" id="KW-0238">DNA-binding</keyword>
<feature type="domain" description="HTH luxR-type" evidence="4">
    <location>
        <begin position="316"/>
        <end position="373"/>
    </location>
</feature>
<evidence type="ECO:0000313" key="6">
    <source>
        <dbReference type="Proteomes" id="UP001595615"/>
    </source>
</evidence>